<proteinExistence type="predicted"/>
<evidence type="ECO:0000313" key="2">
    <source>
        <dbReference type="EMBL" id="MEG3616746.1"/>
    </source>
</evidence>
<feature type="transmembrane region" description="Helical" evidence="1">
    <location>
        <begin position="89"/>
        <end position="113"/>
    </location>
</feature>
<reference evidence="2" key="1">
    <citation type="journal article" date="2024" name="Antonie Van Leeuwenhoek">
        <title>Isoptericola haloaureus sp. nov., a dimorphic actinobacterium isolated from mangrove sediments of southeast India, implicating biosaline agricultural significance through nitrogen fixation and salt tolerance genes.</title>
        <authorList>
            <person name="Prathaban M."/>
            <person name="Prathiviraj R."/>
            <person name="Ravichandran M."/>
            <person name="Natarajan S.D."/>
            <person name="Sobanaa M."/>
            <person name="Hari Krishna Kumar S."/>
            <person name="Chandrasekar V."/>
            <person name="Selvin J."/>
        </authorList>
    </citation>
    <scope>NUCLEOTIDE SEQUENCE</scope>
    <source>
        <strain evidence="2">MP1014</strain>
    </source>
</reference>
<gene>
    <name evidence="2" type="ORF">V5O49_16590</name>
</gene>
<reference evidence="2" key="2">
    <citation type="submission" date="2024-02" db="EMBL/GenBank/DDBJ databases">
        <authorList>
            <person name="Prathaban M."/>
            <person name="Mythili R."/>
            <person name="Sharmila Devi N."/>
            <person name="Sobanaa M."/>
            <person name="Prathiviraj R."/>
            <person name="Selvin J."/>
        </authorList>
    </citation>
    <scope>NUCLEOTIDE SEQUENCE</scope>
    <source>
        <strain evidence="2">MP1014</strain>
    </source>
</reference>
<protein>
    <submittedName>
        <fullName evidence="2">DUF4386 domain-containing protein</fullName>
    </submittedName>
</protein>
<keyword evidence="1" id="KW-0472">Membrane</keyword>
<evidence type="ECO:0000313" key="3">
    <source>
        <dbReference type="Proteomes" id="UP001310387"/>
    </source>
</evidence>
<dbReference type="EMBL" id="JBAGLP010000120">
    <property type="protein sequence ID" value="MEG3616746.1"/>
    <property type="molecule type" value="Genomic_DNA"/>
</dbReference>
<organism evidence="2 3">
    <name type="scientific">Isoptericola haloaureus</name>
    <dbReference type="NCBI Taxonomy" id="1542902"/>
    <lineage>
        <taxon>Bacteria</taxon>
        <taxon>Bacillati</taxon>
        <taxon>Actinomycetota</taxon>
        <taxon>Actinomycetes</taxon>
        <taxon>Micrococcales</taxon>
        <taxon>Promicromonosporaceae</taxon>
        <taxon>Isoptericola</taxon>
    </lineage>
</organism>
<feature type="transmembrane region" description="Helical" evidence="1">
    <location>
        <begin position="12"/>
        <end position="31"/>
    </location>
</feature>
<dbReference type="Proteomes" id="UP001310387">
    <property type="component" value="Unassembled WGS sequence"/>
</dbReference>
<name>A0ABU7ZBI8_9MICO</name>
<evidence type="ECO:0000256" key="1">
    <source>
        <dbReference type="SAM" id="Phobius"/>
    </source>
</evidence>
<sequence>MDQRIARPVARTTGLLYLALGLAGMAGFLLVRPQVFDPTDAAATAALLVDHEPLARAGVALELATVVSQALAALWFVRLFRPVDAFAASAVGALGMMNAVAILGSTAALGTALDSALAGDQAAPQLLYGLSENLWAAGAAFFGLWLIPMGRLVLRSGLPRVLGWFLVVGGAGYLLQSFVTFLVPDAGPLAELLVVPATVGELWMIGLLLVIGFRRDRADDTTTTEPALRP</sequence>
<dbReference type="RefSeq" id="WP_332903189.1">
    <property type="nucleotide sequence ID" value="NZ_JBAGLP010000120.1"/>
</dbReference>
<feature type="transmembrane region" description="Helical" evidence="1">
    <location>
        <begin position="189"/>
        <end position="211"/>
    </location>
</feature>
<feature type="transmembrane region" description="Helical" evidence="1">
    <location>
        <begin position="57"/>
        <end position="77"/>
    </location>
</feature>
<dbReference type="Pfam" id="PF14329">
    <property type="entry name" value="DUF4386"/>
    <property type="match status" value="1"/>
</dbReference>
<keyword evidence="1" id="KW-1133">Transmembrane helix</keyword>
<feature type="transmembrane region" description="Helical" evidence="1">
    <location>
        <begin position="133"/>
        <end position="154"/>
    </location>
</feature>
<feature type="transmembrane region" description="Helical" evidence="1">
    <location>
        <begin position="161"/>
        <end position="183"/>
    </location>
</feature>
<comment type="caution">
    <text evidence="2">The sequence shown here is derived from an EMBL/GenBank/DDBJ whole genome shotgun (WGS) entry which is preliminary data.</text>
</comment>
<keyword evidence="3" id="KW-1185">Reference proteome</keyword>
<dbReference type="InterPro" id="IPR025495">
    <property type="entry name" value="DUF4386"/>
</dbReference>
<accession>A0ABU7ZBI8</accession>
<keyword evidence="1" id="KW-0812">Transmembrane</keyword>